<gene>
    <name evidence="3" type="ORF">FNK824_LOCUS23044</name>
    <name evidence="2" type="ORF">SEV965_LOCUS8962</name>
</gene>
<comment type="caution">
    <text evidence="3">The sequence shown here is derived from an EMBL/GenBank/DDBJ whole genome shotgun (WGS) entry which is preliminary data.</text>
</comment>
<evidence type="ECO:0000259" key="1">
    <source>
        <dbReference type="Pfam" id="PF03496"/>
    </source>
</evidence>
<evidence type="ECO:0000313" key="3">
    <source>
        <dbReference type="EMBL" id="CAF3947826.1"/>
    </source>
</evidence>
<dbReference type="SMART" id="SM00028">
    <property type="entry name" value="TPR"/>
    <property type="match status" value="2"/>
</dbReference>
<organism evidence="3 4">
    <name type="scientific">Rotaria sordida</name>
    <dbReference type="NCBI Taxonomy" id="392033"/>
    <lineage>
        <taxon>Eukaryota</taxon>
        <taxon>Metazoa</taxon>
        <taxon>Spiralia</taxon>
        <taxon>Gnathifera</taxon>
        <taxon>Rotifera</taxon>
        <taxon>Eurotatoria</taxon>
        <taxon>Bdelloidea</taxon>
        <taxon>Philodinida</taxon>
        <taxon>Philodinidae</taxon>
        <taxon>Rotaria</taxon>
    </lineage>
</organism>
<protein>
    <recommendedName>
        <fullName evidence="1">ADP ribosyltransferase domain-containing protein</fullName>
    </recommendedName>
</protein>
<dbReference type="Proteomes" id="UP000663874">
    <property type="component" value="Unassembled WGS sequence"/>
</dbReference>
<dbReference type="SUPFAM" id="SSF48452">
    <property type="entry name" value="TPR-like"/>
    <property type="match status" value="1"/>
</dbReference>
<accession>A0A819KDT7</accession>
<dbReference type="InterPro" id="IPR019734">
    <property type="entry name" value="TPR_rpt"/>
</dbReference>
<evidence type="ECO:0000313" key="4">
    <source>
        <dbReference type="Proteomes" id="UP000663874"/>
    </source>
</evidence>
<dbReference type="SUPFAM" id="SSF56399">
    <property type="entry name" value="ADP-ribosylation"/>
    <property type="match status" value="1"/>
</dbReference>
<dbReference type="InterPro" id="IPR011990">
    <property type="entry name" value="TPR-like_helical_dom_sf"/>
</dbReference>
<dbReference type="EMBL" id="CAJNOU010000341">
    <property type="protein sequence ID" value="CAF0965472.1"/>
    <property type="molecule type" value="Genomic_DNA"/>
</dbReference>
<name>A0A819KDT7_9BILA</name>
<dbReference type="Proteomes" id="UP000663889">
    <property type="component" value="Unassembled WGS sequence"/>
</dbReference>
<dbReference type="InterPro" id="IPR003540">
    <property type="entry name" value="ADP-ribosyltransferase"/>
</dbReference>
<sequence>MNVIDQLKQFIGKYISTNGFLSTTFKRDIAEMFGAHVIFEIKIETNLNNIIYTSVTRMSINPSEDEVLFDLGVIFQITNVQYKDNRYIISMIANNNNIEYLKSDYFQIEREYLQDNLIDNILSNINAYLVFEKFTETTNSVLLSETHYILTEIYQNQSNNNMTIEHYEKSLLFQNYLIEKYDLSIYYYLEILNNKQFDHDNKQINMLHNCLVYCYLKLKQYDLAIKYANLALTINEKSLNITYLIRQKIYEIQ</sequence>
<dbReference type="Gene3D" id="3.90.176.10">
    <property type="entry name" value="Toxin ADP-ribosyltransferase, Chain A, domain 1"/>
    <property type="match status" value="1"/>
</dbReference>
<proteinExistence type="predicted"/>
<dbReference type="Gene3D" id="1.25.40.10">
    <property type="entry name" value="Tetratricopeptide repeat domain"/>
    <property type="match status" value="1"/>
</dbReference>
<dbReference type="Pfam" id="PF03496">
    <property type="entry name" value="ADPrib_exo_Tox"/>
    <property type="match status" value="1"/>
</dbReference>
<reference evidence="3" key="1">
    <citation type="submission" date="2021-02" db="EMBL/GenBank/DDBJ databases">
        <authorList>
            <person name="Nowell W R."/>
        </authorList>
    </citation>
    <scope>NUCLEOTIDE SEQUENCE</scope>
</reference>
<dbReference type="EMBL" id="CAJOBE010004803">
    <property type="protein sequence ID" value="CAF3947826.1"/>
    <property type="molecule type" value="Genomic_DNA"/>
</dbReference>
<evidence type="ECO:0000313" key="2">
    <source>
        <dbReference type="EMBL" id="CAF0965472.1"/>
    </source>
</evidence>
<feature type="domain" description="ADP ribosyltransferase" evidence="1">
    <location>
        <begin position="6"/>
        <end position="88"/>
    </location>
</feature>
<dbReference type="GO" id="GO:0005576">
    <property type="term" value="C:extracellular region"/>
    <property type="evidence" value="ECO:0007669"/>
    <property type="project" value="InterPro"/>
</dbReference>
<dbReference type="PROSITE" id="PS51996">
    <property type="entry name" value="TR_MART"/>
    <property type="match status" value="1"/>
</dbReference>
<dbReference type="AlphaFoldDB" id="A0A819KDT7"/>